<feature type="compositionally biased region" description="Low complexity" evidence="1">
    <location>
        <begin position="45"/>
        <end position="58"/>
    </location>
</feature>
<name>A0ABC8SKM2_9AQUA</name>
<comment type="caution">
    <text evidence="2">The sequence shown here is derived from an EMBL/GenBank/DDBJ whole genome shotgun (WGS) entry which is preliminary data.</text>
</comment>
<feature type="region of interest" description="Disordered" evidence="1">
    <location>
        <begin position="1"/>
        <end position="120"/>
    </location>
</feature>
<feature type="region of interest" description="Disordered" evidence="1">
    <location>
        <begin position="218"/>
        <end position="237"/>
    </location>
</feature>
<evidence type="ECO:0000313" key="3">
    <source>
        <dbReference type="Proteomes" id="UP001642360"/>
    </source>
</evidence>
<protein>
    <submittedName>
        <fullName evidence="2">Uncharacterized protein</fullName>
    </submittedName>
</protein>
<dbReference type="Proteomes" id="UP001642360">
    <property type="component" value="Unassembled WGS sequence"/>
</dbReference>
<evidence type="ECO:0000313" key="2">
    <source>
        <dbReference type="EMBL" id="CAK9157724.1"/>
    </source>
</evidence>
<organism evidence="2 3">
    <name type="scientific">Ilex paraguariensis</name>
    <name type="common">yerba mate</name>
    <dbReference type="NCBI Taxonomy" id="185542"/>
    <lineage>
        <taxon>Eukaryota</taxon>
        <taxon>Viridiplantae</taxon>
        <taxon>Streptophyta</taxon>
        <taxon>Embryophyta</taxon>
        <taxon>Tracheophyta</taxon>
        <taxon>Spermatophyta</taxon>
        <taxon>Magnoliopsida</taxon>
        <taxon>eudicotyledons</taxon>
        <taxon>Gunneridae</taxon>
        <taxon>Pentapetalae</taxon>
        <taxon>asterids</taxon>
        <taxon>campanulids</taxon>
        <taxon>Aquifoliales</taxon>
        <taxon>Aquifoliaceae</taxon>
        <taxon>Ilex</taxon>
    </lineage>
</organism>
<feature type="compositionally biased region" description="Basic residues" evidence="1">
    <location>
        <begin position="95"/>
        <end position="112"/>
    </location>
</feature>
<feature type="region of interest" description="Disordered" evidence="1">
    <location>
        <begin position="270"/>
        <end position="294"/>
    </location>
</feature>
<feature type="compositionally biased region" description="Basic and acidic residues" evidence="1">
    <location>
        <begin position="228"/>
        <end position="237"/>
    </location>
</feature>
<feature type="compositionally biased region" description="Low complexity" evidence="1">
    <location>
        <begin position="1"/>
        <end position="11"/>
    </location>
</feature>
<feature type="compositionally biased region" description="Low complexity" evidence="1">
    <location>
        <begin position="22"/>
        <end position="32"/>
    </location>
</feature>
<reference evidence="2 3" key="1">
    <citation type="submission" date="2024-02" db="EMBL/GenBank/DDBJ databases">
        <authorList>
            <person name="Vignale AGUSTIN F."/>
            <person name="Sosa J E."/>
            <person name="Modenutti C."/>
        </authorList>
    </citation>
    <scope>NUCLEOTIDE SEQUENCE [LARGE SCALE GENOMIC DNA]</scope>
</reference>
<dbReference type="EMBL" id="CAUOFW020003056">
    <property type="protein sequence ID" value="CAK9157724.1"/>
    <property type="molecule type" value="Genomic_DNA"/>
</dbReference>
<feature type="compositionally biased region" description="Polar residues" evidence="1">
    <location>
        <begin position="218"/>
        <end position="227"/>
    </location>
</feature>
<gene>
    <name evidence="2" type="ORF">ILEXP_LOCUS26280</name>
</gene>
<sequence>MSQDQKFQQRWQFRRREDDFDSSSNDSKSSSSGEPVLKKHKLVSNLILPENNENINIPRSRQKDLLDPGMGAHFEFGKANKMHIGSSNKSEGVKNKTKRNSTKEGNKKKRKQSHEPDSMDDFKVFMESILEELKVARESMFARMREEMKKLIPIESASRPTIEEAGCVRKLGLQQQNSIESGMKTQKCNVGSLDRSGRSNVTAASNNCPNVLEKQVNHAQATGTTTPNEKDQGEERSLSVKKPIYSFHQSDQLVSSSYLTLPSVLSEAQIENQRNDSSSRNYSQPGVAGNDTSMNSERANLITDANAHHGHFSGIQQDEQFGNFAQIGSRSMGYFDHQVTGTSGIDTGFPIPLHQGRENSFNIPSQVVLDNSFRGNNILGLRTNKGSMRFSGASHSLPEHFVANNLRGHMK</sequence>
<dbReference type="AlphaFoldDB" id="A0ABC8SKM2"/>
<accession>A0ABC8SKM2</accession>
<keyword evidence="3" id="KW-1185">Reference proteome</keyword>
<proteinExistence type="predicted"/>
<evidence type="ECO:0000256" key="1">
    <source>
        <dbReference type="SAM" id="MobiDB-lite"/>
    </source>
</evidence>